<evidence type="ECO:0000313" key="1">
    <source>
        <dbReference type="EMBL" id="MBE1509271.1"/>
    </source>
</evidence>
<name>A0ABR9J1L9_RHIVS</name>
<evidence type="ECO:0008006" key="3">
    <source>
        <dbReference type="Google" id="ProtNLM"/>
    </source>
</evidence>
<evidence type="ECO:0000313" key="2">
    <source>
        <dbReference type="Proteomes" id="UP000620262"/>
    </source>
</evidence>
<dbReference type="EMBL" id="JADBEC010000003">
    <property type="protein sequence ID" value="MBE1509271.1"/>
    <property type="molecule type" value="Genomic_DNA"/>
</dbReference>
<accession>A0ABR9J1L9</accession>
<sequence length="232" mass="26420">MNIACLHEKVVWKSNRQQHLERELRIFTIACGMLAAIPAFGQDQKLDPSCAELNDAFAATRSTAMYSEKLYDIDANGERKLQFEHRFNPDTEYHKRLEAAGWERYPRVNWALADEGGPKYTSCAFIAEEREGGVPVRHYSGTWRQKALQADTDIWFRADDKRFVRVERRFRDVEHAKSAFGLTSGTVLEVFDYDPLASAAPDGPFEDENWISRTWNGIASGLPGGNDDPTEK</sequence>
<organism evidence="1 2">
    <name type="scientific">Rhizobium viscosum</name>
    <name type="common">Arthrobacter viscosus</name>
    <dbReference type="NCBI Taxonomy" id="1673"/>
    <lineage>
        <taxon>Bacteria</taxon>
        <taxon>Pseudomonadati</taxon>
        <taxon>Pseudomonadota</taxon>
        <taxon>Alphaproteobacteria</taxon>
        <taxon>Hyphomicrobiales</taxon>
        <taxon>Rhizobiaceae</taxon>
        <taxon>Rhizobium/Agrobacterium group</taxon>
        <taxon>Rhizobium</taxon>
    </lineage>
</organism>
<reference evidence="1 2" key="1">
    <citation type="submission" date="2020-10" db="EMBL/GenBank/DDBJ databases">
        <title>Sequencing the genomes of 1000 actinobacteria strains.</title>
        <authorList>
            <person name="Klenk H.-P."/>
        </authorList>
    </citation>
    <scope>NUCLEOTIDE SEQUENCE [LARGE SCALE GENOMIC DNA]</scope>
    <source>
        <strain evidence="1 2">DSM 7307</strain>
    </source>
</reference>
<protein>
    <recommendedName>
        <fullName evidence="3">DUF995 domain-containing protein</fullName>
    </recommendedName>
</protein>
<gene>
    <name evidence="1" type="ORF">H4W29_006518</name>
</gene>
<proteinExistence type="predicted"/>
<dbReference type="RefSeq" id="WP_192732887.1">
    <property type="nucleotide sequence ID" value="NZ_BAAAVL010000015.1"/>
</dbReference>
<keyword evidence="2" id="KW-1185">Reference proteome</keyword>
<dbReference type="Proteomes" id="UP000620262">
    <property type="component" value="Unassembled WGS sequence"/>
</dbReference>
<comment type="caution">
    <text evidence="1">The sequence shown here is derived from an EMBL/GenBank/DDBJ whole genome shotgun (WGS) entry which is preliminary data.</text>
</comment>